<dbReference type="Pfam" id="PF25340">
    <property type="entry name" value="BCD_RFX"/>
    <property type="match status" value="1"/>
</dbReference>
<dbReference type="Proteomes" id="UP001626550">
    <property type="component" value="Unassembled WGS sequence"/>
</dbReference>
<comment type="caution">
    <text evidence="2">The sequence shown here is derived from an EMBL/GenBank/DDBJ whole genome shotgun (WGS) entry which is preliminary data.</text>
</comment>
<dbReference type="PANTHER" id="PTHR12619">
    <property type="entry name" value="RFX TRANSCRIPTION FACTOR FAMILY"/>
    <property type="match status" value="1"/>
</dbReference>
<evidence type="ECO:0000259" key="1">
    <source>
        <dbReference type="Pfam" id="PF25340"/>
    </source>
</evidence>
<evidence type="ECO:0000313" key="2">
    <source>
        <dbReference type="EMBL" id="KAL3320996.1"/>
    </source>
</evidence>
<dbReference type="PANTHER" id="PTHR12619:SF33">
    <property type="entry name" value="RFX, ISOFORM H"/>
    <property type="match status" value="1"/>
</dbReference>
<keyword evidence="3" id="KW-1185">Reference proteome</keyword>
<reference evidence="2 3" key="1">
    <citation type="submission" date="2024-11" db="EMBL/GenBank/DDBJ databases">
        <title>Adaptive evolution of stress response genes in parasites aligns with host niche diversity.</title>
        <authorList>
            <person name="Hahn C."/>
            <person name="Resl P."/>
        </authorList>
    </citation>
    <scope>NUCLEOTIDE SEQUENCE [LARGE SCALE GENOMIC DNA]</scope>
    <source>
        <strain evidence="2">EGGRZ-B1_66</strain>
        <tissue evidence="2">Body</tissue>
    </source>
</reference>
<organism evidence="2 3">
    <name type="scientific">Cichlidogyrus casuarinus</name>
    <dbReference type="NCBI Taxonomy" id="1844966"/>
    <lineage>
        <taxon>Eukaryota</taxon>
        <taxon>Metazoa</taxon>
        <taxon>Spiralia</taxon>
        <taxon>Lophotrochozoa</taxon>
        <taxon>Platyhelminthes</taxon>
        <taxon>Monogenea</taxon>
        <taxon>Monopisthocotylea</taxon>
        <taxon>Dactylogyridea</taxon>
        <taxon>Ancyrocephalidae</taxon>
        <taxon>Cichlidogyrus</taxon>
    </lineage>
</organism>
<name>A0ABD2QQK8_9PLAT</name>
<dbReference type="EMBL" id="JBJKFK010000016">
    <property type="protein sequence ID" value="KAL3320996.1"/>
    <property type="molecule type" value="Genomic_DNA"/>
</dbReference>
<accession>A0ABD2QQK8</accession>
<proteinExistence type="predicted"/>
<protein>
    <recommendedName>
        <fullName evidence="1">RFX1-4/6/8-like BCD domain-containing protein</fullName>
    </recommendedName>
</protein>
<dbReference type="AlphaFoldDB" id="A0ABD2QQK8"/>
<evidence type="ECO:0000313" key="3">
    <source>
        <dbReference type="Proteomes" id="UP001626550"/>
    </source>
</evidence>
<feature type="domain" description="RFX1-4/6/8-like BCD" evidence="1">
    <location>
        <begin position="41"/>
        <end position="243"/>
    </location>
</feature>
<dbReference type="InterPro" id="IPR057321">
    <property type="entry name" value="RFX1-4/6/8-like_BCD"/>
</dbReference>
<gene>
    <name evidence="2" type="ORF">Ciccas_000318</name>
</gene>
<dbReference type="InterPro" id="IPR039779">
    <property type="entry name" value="RFX-like"/>
</dbReference>
<sequence length="285" mass="33477">MDLDAITYFLDDLYLDYGKEIYNSQELNMSEEEFIPKAMAFARIYENYLSEVHSAVIHCQLDRIFFIWAKFWRQDIDFQKGDEEKLTTLQFAKPLPENMPSRQTMLMIFTEQKMIAKFIDIAEFHMYHSLLHIILRECTQVLPSALSQFLLRAIKNLKNNMEKVVMGLHPDFVKDRLDRLEMLIRGMRRLFESQQVYVGANSCLADSSKICQIFDDILKVDFQAIQNQCAWALGQQSDSIDWITIGFDKDYSDNQFDFKMDESELPSSVVQSDPFETDFITSPQR</sequence>